<dbReference type="Pfam" id="PF13646">
    <property type="entry name" value="HEAT_2"/>
    <property type="match status" value="1"/>
</dbReference>
<dbReference type="AlphaFoldDB" id="A0A6J6BQK7"/>
<reference evidence="1" key="1">
    <citation type="submission" date="2020-05" db="EMBL/GenBank/DDBJ databases">
        <authorList>
            <person name="Chiriac C."/>
            <person name="Salcher M."/>
            <person name="Ghai R."/>
            <person name="Kavagutti S V."/>
        </authorList>
    </citation>
    <scope>NUCLEOTIDE SEQUENCE</scope>
</reference>
<proteinExistence type="predicted"/>
<evidence type="ECO:0000313" key="1">
    <source>
        <dbReference type="EMBL" id="CAB4541014.1"/>
    </source>
</evidence>
<sequence>MTTSDGSSRATRWRDLAVAGHTGDVGLAREALRDADPTARELGLGALARAGVLTDDDLVVALTDPEAGVRRRATELAAQRPGLDLLPVLHDTDPTVVEVAAWACGEHEAVRDEVFDRLVELAGSAEAPLVREACVAALGAIGDPRGLPAILHGCRDVPAVRRRAVLALAPFEGDEVEAAIDHALTDRDWQVRQAAEDLRRAAGA</sequence>
<dbReference type="EMBL" id="CAEZSR010000006">
    <property type="protein sequence ID" value="CAB4541014.1"/>
    <property type="molecule type" value="Genomic_DNA"/>
</dbReference>
<gene>
    <name evidence="1" type="ORF">UFOPK1493_00311</name>
</gene>
<accession>A0A6J6BQK7</accession>
<dbReference type="SMART" id="SM00567">
    <property type="entry name" value="EZ_HEAT"/>
    <property type="match status" value="2"/>
</dbReference>
<dbReference type="SUPFAM" id="SSF48371">
    <property type="entry name" value="ARM repeat"/>
    <property type="match status" value="1"/>
</dbReference>
<dbReference type="InterPro" id="IPR011989">
    <property type="entry name" value="ARM-like"/>
</dbReference>
<dbReference type="InterPro" id="IPR016024">
    <property type="entry name" value="ARM-type_fold"/>
</dbReference>
<dbReference type="InterPro" id="IPR004155">
    <property type="entry name" value="PBS_lyase_HEAT"/>
</dbReference>
<organism evidence="1">
    <name type="scientific">freshwater metagenome</name>
    <dbReference type="NCBI Taxonomy" id="449393"/>
    <lineage>
        <taxon>unclassified sequences</taxon>
        <taxon>metagenomes</taxon>
        <taxon>ecological metagenomes</taxon>
    </lineage>
</organism>
<dbReference type="Gene3D" id="1.25.10.10">
    <property type="entry name" value="Leucine-rich Repeat Variant"/>
    <property type="match status" value="1"/>
</dbReference>
<name>A0A6J6BQK7_9ZZZZ</name>
<protein>
    <submittedName>
        <fullName evidence="1">Unannotated protein</fullName>
    </submittedName>
</protein>